<reference evidence="1" key="1">
    <citation type="submission" date="2021-06" db="EMBL/GenBank/DDBJ databases">
        <authorList>
            <person name="Kallberg Y."/>
            <person name="Tangrot J."/>
            <person name="Rosling A."/>
        </authorList>
    </citation>
    <scope>NUCLEOTIDE SEQUENCE</scope>
    <source>
        <strain evidence="1">CL356</strain>
    </source>
</reference>
<keyword evidence="2" id="KW-1185">Reference proteome</keyword>
<sequence>MSFMKGMNLKQRFGFMSNMGDSAWERTPVEIWMLILGHAIASPLSPFLEDGTLPYGIVESIDTFTNWCYSSKRLRNTILRLRSVCRTWSNILRDVAMECIFLDVHLDKTAREQVPSKTRRLYIGAPTECLCGQVQNCMFRHSEDSGEDTPIEIDTSTLLDICSPNVKILMLAHGCPQLPLDFLTRLPNISALSLDDFFLPDLQALQKFPSQLIHISHLRL</sequence>
<evidence type="ECO:0000313" key="2">
    <source>
        <dbReference type="Proteomes" id="UP000789525"/>
    </source>
</evidence>
<comment type="caution">
    <text evidence="1">The sequence shown here is derived from an EMBL/GenBank/DDBJ whole genome shotgun (WGS) entry which is preliminary data.</text>
</comment>
<name>A0ACA9PSV3_9GLOM</name>
<evidence type="ECO:0000313" key="1">
    <source>
        <dbReference type="EMBL" id="CAG8722796.1"/>
    </source>
</evidence>
<dbReference type="EMBL" id="CAJVPT010039416">
    <property type="protein sequence ID" value="CAG8722796.1"/>
    <property type="molecule type" value="Genomic_DNA"/>
</dbReference>
<gene>
    <name evidence="1" type="ORF">ACOLOM_LOCUS11216</name>
</gene>
<protein>
    <submittedName>
        <fullName evidence="1">9804_t:CDS:1</fullName>
    </submittedName>
</protein>
<dbReference type="Proteomes" id="UP000789525">
    <property type="component" value="Unassembled WGS sequence"/>
</dbReference>
<proteinExistence type="predicted"/>
<accession>A0ACA9PSV3</accession>
<organism evidence="1 2">
    <name type="scientific">Acaulospora colombiana</name>
    <dbReference type="NCBI Taxonomy" id="27376"/>
    <lineage>
        <taxon>Eukaryota</taxon>
        <taxon>Fungi</taxon>
        <taxon>Fungi incertae sedis</taxon>
        <taxon>Mucoromycota</taxon>
        <taxon>Glomeromycotina</taxon>
        <taxon>Glomeromycetes</taxon>
        <taxon>Diversisporales</taxon>
        <taxon>Acaulosporaceae</taxon>
        <taxon>Acaulospora</taxon>
    </lineage>
</organism>
<feature type="non-terminal residue" evidence="1">
    <location>
        <position position="220"/>
    </location>
</feature>